<dbReference type="PANTHER" id="PTHR11933">
    <property type="entry name" value="TRNA 5-METHYLAMINOMETHYL-2-THIOURIDYLATE -METHYLTRANSFERASE"/>
    <property type="match status" value="1"/>
</dbReference>
<protein>
    <recommendedName>
        <fullName evidence="9">tRNA-specific 2-thiouridylase MnmA</fullName>
        <ecNumber evidence="9">2.8.1.13</ecNumber>
    </recommendedName>
</protein>
<evidence type="ECO:0000313" key="13">
    <source>
        <dbReference type="Proteomes" id="UP000636394"/>
    </source>
</evidence>
<comment type="function">
    <text evidence="9">Catalyzes the 2-thiolation of uridine at the wobble position (U34) of tRNA, leading to the formation of s(2)U34.</text>
</comment>
<name>A0ABX0IGZ6_9ACTN</name>
<keyword evidence="9" id="KW-0963">Cytoplasm</keyword>
<dbReference type="NCBIfam" id="TIGR00420">
    <property type="entry name" value="trmU"/>
    <property type="match status" value="1"/>
</dbReference>
<feature type="binding site" evidence="9">
    <location>
        <position position="40"/>
    </location>
    <ligand>
        <name>ATP</name>
        <dbReference type="ChEBI" id="CHEBI:30616"/>
    </ligand>
</feature>
<keyword evidence="2 9" id="KW-0808">Transferase</keyword>
<comment type="caution">
    <text evidence="9">Lacks conserved residue(s) required for the propagation of feature annotation.</text>
</comment>
<proteinExistence type="inferred from homology"/>
<dbReference type="InterPro" id="IPR023382">
    <property type="entry name" value="MnmA-like_central_sf"/>
</dbReference>
<dbReference type="EMBL" id="WPCR01000001">
    <property type="protein sequence ID" value="NHM13302.1"/>
    <property type="molecule type" value="Genomic_DNA"/>
</dbReference>
<dbReference type="HAMAP" id="MF_00144">
    <property type="entry name" value="tRNA_thiouridyl_MnmA"/>
    <property type="match status" value="1"/>
</dbReference>
<dbReference type="InterPro" id="IPR046884">
    <property type="entry name" value="MnmA-like_central"/>
</dbReference>
<keyword evidence="1 9" id="KW-0820">tRNA-binding</keyword>
<comment type="similarity">
    <text evidence="9">Belongs to the MnmA/TRMU family.</text>
</comment>
<dbReference type="Pfam" id="PF20259">
    <property type="entry name" value="tRNA_Me_trans_M"/>
    <property type="match status" value="1"/>
</dbReference>
<dbReference type="PANTHER" id="PTHR11933:SF5">
    <property type="entry name" value="MITOCHONDRIAL TRNA-SPECIFIC 2-THIOURIDYLASE 1"/>
    <property type="match status" value="1"/>
</dbReference>
<feature type="binding site" evidence="9">
    <location>
        <begin position="14"/>
        <end position="21"/>
    </location>
    <ligand>
        <name>ATP</name>
        <dbReference type="ChEBI" id="CHEBI:30616"/>
    </ligand>
</feature>
<feature type="active site" description="Nucleophile" evidence="9">
    <location>
        <position position="99"/>
    </location>
</feature>
<feature type="active site" description="Cysteine persulfide intermediate" evidence="9">
    <location>
        <position position="197"/>
    </location>
</feature>
<reference evidence="12 13" key="1">
    <citation type="submission" date="2019-11" db="EMBL/GenBank/DDBJ databases">
        <title>Eggerthellaceae novel genus isolated from the rectal contents of marmort.</title>
        <authorList>
            <person name="Zhang G."/>
        </authorList>
    </citation>
    <scope>NUCLEOTIDE SEQUENCE [LARGE SCALE GENOMIC DNA]</scope>
    <source>
        <strain evidence="13">zg-886</strain>
    </source>
</reference>
<evidence type="ECO:0000256" key="9">
    <source>
        <dbReference type="HAMAP-Rule" id="MF_00144"/>
    </source>
</evidence>
<feature type="binding site" evidence="9">
    <location>
        <position position="123"/>
    </location>
    <ligand>
        <name>ATP</name>
        <dbReference type="ChEBI" id="CHEBI:30616"/>
    </ligand>
</feature>
<evidence type="ECO:0000259" key="11">
    <source>
        <dbReference type="Pfam" id="PF20259"/>
    </source>
</evidence>
<accession>A0ABX0IGZ6</accession>
<feature type="region of interest" description="Interaction with tRNA" evidence="9">
    <location>
        <begin position="147"/>
        <end position="149"/>
    </location>
</feature>
<dbReference type="Pfam" id="PF03054">
    <property type="entry name" value="tRNA_Me_trans"/>
    <property type="match status" value="1"/>
</dbReference>
<dbReference type="InterPro" id="IPR004506">
    <property type="entry name" value="MnmA-like"/>
</dbReference>
<feature type="site" description="Interaction with tRNA" evidence="9">
    <location>
        <position position="334"/>
    </location>
</feature>
<gene>
    <name evidence="9 12" type="primary">mnmA</name>
    <name evidence="12" type="ORF">GMI68_00695</name>
</gene>
<evidence type="ECO:0000256" key="1">
    <source>
        <dbReference type="ARBA" id="ARBA00022555"/>
    </source>
</evidence>
<dbReference type="RefSeq" id="WP_261428662.1">
    <property type="nucleotide sequence ID" value="NZ_CP072829.1"/>
</dbReference>
<keyword evidence="13" id="KW-1185">Reference proteome</keyword>
<comment type="caution">
    <text evidence="12">The sequence shown here is derived from an EMBL/GenBank/DDBJ whole genome shotgun (WGS) entry which is preliminary data.</text>
</comment>
<dbReference type="InterPro" id="IPR046885">
    <property type="entry name" value="MnmA-like_C"/>
</dbReference>
<keyword evidence="7" id="KW-1015">Disulfide bond</keyword>
<dbReference type="EC" id="2.8.1.13" evidence="9"/>
<dbReference type="Gene3D" id="3.40.50.620">
    <property type="entry name" value="HUPs"/>
    <property type="match status" value="1"/>
</dbReference>
<evidence type="ECO:0000259" key="10">
    <source>
        <dbReference type="Pfam" id="PF20258"/>
    </source>
</evidence>
<evidence type="ECO:0000256" key="7">
    <source>
        <dbReference type="ARBA" id="ARBA00023157"/>
    </source>
</evidence>
<dbReference type="Proteomes" id="UP000636394">
    <property type="component" value="Unassembled WGS sequence"/>
</dbReference>
<feature type="region of interest" description="Interaction with tRNA" evidence="9">
    <location>
        <begin position="301"/>
        <end position="302"/>
    </location>
</feature>
<dbReference type="GO" id="GO:0103016">
    <property type="term" value="F:tRNA-uridine 2-sulfurtransferase activity"/>
    <property type="evidence" value="ECO:0007669"/>
    <property type="project" value="UniProtKB-EC"/>
</dbReference>
<dbReference type="InterPro" id="IPR014729">
    <property type="entry name" value="Rossmann-like_a/b/a_fold"/>
</dbReference>
<comment type="subcellular location">
    <subcellularLocation>
        <location evidence="9">Cytoplasm</location>
    </subcellularLocation>
</comment>
<keyword evidence="4 9" id="KW-0547">Nucleotide-binding</keyword>
<keyword evidence="6 9" id="KW-0694">RNA-binding</keyword>
<evidence type="ECO:0000256" key="4">
    <source>
        <dbReference type="ARBA" id="ARBA00022741"/>
    </source>
</evidence>
<evidence type="ECO:0000256" key="3">
    <source>
        <dbReference type="ARBA" id="ARBA00022694"/>
    </source>
</evidence>
<comment type="catalytic activity">
    <reaction evidence="8 9">
        <text>S-sulfanyl-L-cysteinyl-[protein] + uridine(34) in tRNA + AH2 + ATP = 2-thiouridine(34) in tRNA + L-cysteinyl-[protein] + A + AMP + diphosphate + H(+)</text>
        <dbReference type="Rhea" id="RHEA:47032"/>
        <dbReference type="Rhea" id="RHEA-COMP:10131"/>
        <dbReference type="Rhea" id="RHEA-COMP:11726"/>
        <dbReference type="Rhea" id="RHEA-COMP:11727"/>
        <dbReference type="Rhea" id="RHEA-COMP:11728"/>
        <dbReference type="ChEBI" id="CHEBI:13193"/>
        <dbReference type="ChEBI" id="CHEBI:15378"/>
        <dbReference type="ChEBI" id="CHEBI:17499"/>
        <dbReference type="ChEBI" id="CHEBI:29950"/>
        <dbReference type="ChEBI" id="CHEBI:30616"/>
        <dbReference type="ChEBI" id="CHEBI:33019"/>
        <dbReference type="ChEBI" id="CHEBI:61963"/>
        <dbReference type="ChEBI" id="CHEBI:65315"/>
        <dbReference type="ChEBI" id="CHEBI:87170"/>
        <dbReference type="ChEBI" id="CHEBI:456215"/>
        <dbReference type="EC" id="2.8.1.13"/>
    </reaction>
</comment>
<dbReference type="SUPFAM" id="SSF52402">
    <property type="entry name" value="Adenine nucleotide alpha hydrolases-like"/>
    <property type="match status" value="1"/>
</dbReference>
<evidence type="ECO:0000256" key="8">
    <source>
        <dbReference type="ARBA" id="ARBA00051542"/>
    </source>
</evidence>
<dbReference type="CDD" id="cd01998">
    <property type="entry name" value="MnmA_TRMU-like"/>
    <property type="match status" value="1"/>
</dbReference>
<evidence type="ECO:0000256" key="2">
    <source>
        <dbReference type="ARBA" id="ARBA00022679"/>
    </source>
</evidence>
<feature type="domain" description="tRNA-specific 2-thiouridylase MnmA-like central" evidence="11">
    <location>
        <begin position="205"/>
        <end position="267"/>
    </location>
</feature>
<evidence type="ECO:0000256" key="6">
    <source>
        <dbReference type="ARBA" id="ARBA00022884"/>
    </source>
</evidence>
<dbReference type="Pfam" id="PF20258">
    <property type="entry name" value="tRNA_Me_trans_C"/>
    <property type="match status" value="1"/>
</dbReference>
<keyword evidence="3 9" id="KW-0819">tRNA processing</keyword>
<feature type="domain" description="tRNA-specific 2-thiouridylase MnmA-like C-terminal" evidence="10">
    <location>
        <begin position="282"/>
        <end position="350"/>
    </location>
</feature>
<feature type="site" description="Interaction with tRNA" evidence="9">
    <location>
        <position position="124"/>
    </location>
</feature>
<sequence length="355" mass="37879">MRNRVLGNGRVALGMSGGVDSSVAAALLRDAGYEVVGVTLRFCDTPSQRAAEADAADVCRKLGIAHTVFSATDRFDERVIRPFVADHAKGLTPSPCVGCNATCKMPSLSDAADAAGCDLVATGHYARVVDFPATGRFAVKRALDPAKDQSYMLGLLDQATLSRLMLPLGAMAKLDVRLIAADLGLSVAEKPDSQDNCFVEGDYRDFLRARGCTPRPGAIVTAAGERVGTHEGLAFYTLGQRKGIGVAAPQPYYVIGKRTNENELVVGFKDETLIRRVETAPATWQAFTPSEAPSDAMVKLRYRSETAPCIIGPADEGGVRIDLRSPQPVTAPGQYAVWYLGDTVVGAAMIKEVWQ</sequence>
<dbReference type="Gene3D" id="2.30.30.280">
    <property type="entry name" value="Adenine nucleotide alpha hydrolases-like domains"/>
    <property type="match status" value="1"/>
</dbReference>
<evidence type="ECO:0000313" key="12">
    <source>
        <dbReference type="EMBL" id="NHM13302.1"/>
    </source>
</evidence>
<dbReference type="Gene3D" id="2.40.30.10">
    <property type="entry name" value="Translation factors"/>
    <property type="match status" value="1"/>
</dbReference>
<keyword evidence="5 9" id="KW-0067">ATP-binding</keyword>
<evidence type="ECO:0000256" key="5">
    <source>
        <dbReference type="ARBA" id="ARBA00022840"/>
    </source>
</evidence>
<dbReference type="NCBIfam" id="NF001138">
    <property type="entry name" value="PRK00143.1"/>
    <property type="match status" value="1"/>
</dbReference>
<organism evidence="12 13">
    <name type="scientific">Xiamenia xianingshaonis</name>
    <dbReference type="NCBI Taxonomy" id="2682776"/>
    <lineage>
        <taxon>Bacteria</taxon>
        <taxon>Bacillati</taxon>
        <taxon>Actinomycetota</taxon>
        <taxon>Coriobacteriia</taxon>
        <taxon>Eggerthellales</taxon>
        <taxon>Eggerthellaceae</taxon>
        <taxon>Xiamenia</taxon>
    </lineage>
</organism>